<feature type="compositionally biased region" description="Basic and acidic residues" evidence="1">
    <location>
        <begin position="341"/>
        <end position="415"/>
    </location>
</feature>
<name>A0A087U0E4_STEMI</name>
<evidence type="ECO:0000313" key="3">
    <source>
        <dbReference type="Proteomes" id="UP000054359"/>
    </source>
</evidence>
<accession>A0A087U0E4</accession>
<feature type="region of interest" description="Disordered" evidence="1">
    <location>
        <begin position="81"/>
        <end position="159"/>
    </location>
</feature>
<feature type="region of interest" description="Disordered" evidence="1">
    <location>
        <begin position="1"/>
        <end position="23"/>
    </location>
</feature>
<protein>
    <submittedName>
        <fullName evidence="2">Genetic suppressor element 1</fullName>
    </submittedName>
</protein>
<dbReference type="Proteomes" id="UP000054359">
    <property type="component" value="Unassembled WGS sequence"/>
</dbReference>
<dbReference type="STRING" id="407821.A0A087U0E4"/>
<dbReference type="OrthoDB" id="6426697at2759"/>
<feature type="region of interest" description="Disordered" evidence="1">
    <location>
        <begin position="488"/>
        <end position="526"/>
    </location>
</feature>
<proteinExistence type="predicted"/>
<feature type="compositionally biased region" description="Polar residues" evidence="1">
    <location>
        <begin position="488"/>
        <end position="498"/>
    </location>
</feature>
<feature type="compositionally biased region" description="Polar residues" evidence="1">
    <location>
        <begin position="89"/>
        <end position="111"/>
    </location>
</feature>
<dbReference type="InterPro" id="IPR042337">
    <property type="entry name" value="GSE1"/>
</dbReference>
<reference evidence="2 3" key="1">
    <citation type="submission" date="2013-11" db="EMBL/GenBank/DDBJ databases">
        <title>Genome sequencing of Stegodyphus mimosarum.</title>
        <authorList>
            <person name="Bechsgaard J."/>
        </authorList>
    </citation>
    <scope>NUCLEOTIDE SEQUENCE [LARGE SCALE GENOMIC DNA]</scope>
</reference>
<dbReference type="AlphaFoldDB" id="A0A087U0E4"/>
<feature type="region of interest" description="Disordered" evidence="1">
    <location>
        <begin position="589"/>
        <end position="614"/>
    </location>
</feature>
<feature type="region of interest" description="Disordered" evidence="1">
    <location>
        <begin position="204"/>
        <end position="243"/>
    </location>
</feature>
<dbReference type="PANTHER" id="PTHR17608:SF4">
    <property type="entry name" value="GENETIC SUPPRESSOR ELEMENT 1"/>
    <property type="match status" value="1"/>
</dbReference>
<gene>
    <name evidence="2" type="ORF">X975_24000</name>
</gene>
<dbReference type="PANTHER" id="PTHR17608">
    <property type="entry name" value="GENETIC SUPPRESSOR ELEMENT 1"/>
    <property type="match status" value="1"/>
</dbReference>
<feature type="compositionally biased region" description="Basic and acidic residues" evidence="1">
    <location>
        <begin position="516"/>
        <end position="526"/>
    </location>
</feature>
<feature type="compositionally biased region" description="Polar residues" evidence="1">
    <location>
        <begin position="417"/>
        <end position="434"/>
    </location>
</feature>
<feature type="region of interest" description="Disordered" evidence="1">
    <location>
        <begin position="341"/>
        <end position="436"/>
    </location>
</feature>
<sequence length="754" mass="85208">MSIITGLPHGCKPPPLTMQHPCNTPQKPRTMAAVSPLHQVVPPPQPNIPSYEGGNLAFNATSRTSSFAAALRKLAKQAVDPVSGEKDLSQISPVSSPALNQGSLTPKRNVSNPPPPPMFLSNHQVSYASSSPPVVTIAPSRPVATHTSDSRKVMDLSSVQQVNSSSALSNGHLQEPLGVKLDTSKGGPRPVHADKWEECSKSLSASSASSQVRPHATIAPLPRPDDSLTSSRGFQPYRGTEESRNTLPHHISLFDHHHPAASYPYTPAFLPPPHLSHPAYRFDDPLYLERYSLLRPPVMPYPQPGMMAPPATFYPNSRYAADLIAQSLSLNSANSSILNHERLKHEEERRMREKEMELDQTRNKEQERQREKEQREKESREREHKEREQREKERKEREKPYREKEDKTDYADHKKTMPTSNHVSTSKRTESPSVRSGAVMHCSTNHISPSTTASSSIPLNLVVHAGSEPPKKETELWLPWQQPANQYVKDNNQETGNNPKHPAFRSQDNQRHHHSYPKEPHPNEKVNLRFSPSILNEKRQVNMPPSDGETKKHAITETKKFDSIHHHITELSNKDHSGHEWRHEKLQKACTNNHRKSHESKKSKEERNNAFQNHQRKAVNGVILKTSPYQNEGMHARLLESEKCRMEMNGHMLQKPHVVGSVNDRLVPPTYKTNYLPSKDTSPQKLFPDSYNVPVLKSNVDLTPVVSKLDLEAKNMEKNDFKFIDDDGKEELRLKNFLIITKGPPLKFDPNPQV</sequence>
<evidence type="ECO:0000313" key="2">
    <source>
        <dbReference type="EMBL" id="KFM70833.1"/>
    </source>
</evidence>
<keyword evidence="3" id="KW-1185">Reference proteome</keyword>
<feature type="non-terminal residue" evidence="2">
    <location>
        <position position="754"/>
    </location>
</feature>
<dbReference type="EMBL" id="KK117576">
    <property type="protein sequence ID" value="KFM70833.1"/>
    <property type="molecule type" value="Genomic_DNA"/>
</dbReference>
<feature type="compositionally biased region" description="Polar residues" evidence="1">
    <location>
        <begin position="121"/>
        <end position="133"/>
    </location>
</feature>
<dbReference type="OMA" id="HISIPNT"/>
<evidence type="ECO:0000256" key="1">
    <source>
        <dbReference type="SAM" id="MobiDB-lite"/>
    </source>
</evidence>
<organism evidence="2 3">
    <name type="scientific">Stegodyphus mimosarum</name>
    <name type="common">African social velvet spider</name>
    <dbReference type="NCBI Taxonomy" id="407821"/>
    <lineage>
        <taxon>Eukaryota</taxon>
        <taxon>Metazoa</taxon>
        <taxon>Ecdysozoa</taxon>
        <taxon>Arthropoda</taxon>
        <taxon>Chelicerata</taxon>
        <taxon>Arachnida</taxon>
        <taxon>Araneae</taxon>
        <taxon>Araneomorphae</taxon>
        <taxon>Entelegynae</taxon>
        <taxon>Eresoidea</taxon>
        <taxon>Eresidae</taxon>
        <taxon>Stegodyphus</taxon>
    </lineage>
</organism>